<dbReference type="EMBL" id="SUPK01000001">
    <property type="protein sequence ID" value="TJY44278.1"/>
    <property type="molecule type" value="Genomic_DNA"/>
</dbReference>
<keyword evidence="1" id="KW-0472">Membrane</keyword>
<dbReference type="Pfam" id="PF13472">
    <property type="entry name" value="Lipase_GDSL_2"/>
    <property type="match status" value="1"/>
</dbReference>
<organism evidence="3 4">
    <name type="scientific">Cohnella pontilimi</name>
    <dbReference type="NCBI Taxonomy" id="2564100"/>
    <lineage>
        <taxon>Bacteria</taxon>
        <taxon>Bacillati</taxon>
        <taxon>Bacillota</taxon>
        <taxon>Bacilli</taxon>
        <taxon>Bacillales</taxon>
        <taxon>Paenibacillaceae</taxon>
        <taxon>Cohnella</taxon>
    </lineage>
</organism>
<comment type="caution">
    <text evidence="3">The sequence shown here is derived from an EMBL/GenBank/DDBJ whole genome shotgun (WGS) entry which is preliminary data.</text>
</comment>
<dbReference type="AlphaFoldDB" id="A0A4U0FH77"/>
<accession>A0A4U0FH77</accession>
<proteinExistence type="predicted"/>
<keyword evidence="1" id="KW-1133">Transmembrane helix</keyword>
<evidence type="ECO:0000259" key="2">
    <source>
        <dbReference type="Pfam" id="PF13472"/>
    </source>
</evidence>
<evidence type="ECO:0000256" key="1">
    <source>
        <dbReference type="SAM" id="Phobius"/>
    </source>
</evidence>
<dbReference type="Gene3D" id="3.40.50.1110">
    <property type="entry name" value="SGNH hydrolase"/>
    <property type="match status" value="1"/>
</dbReference>
<sequence length="291" mass="31847">MKSYREEKAEIYVCIGRERVMKSTSWLWRGLGITSLVCTLLMMAGFGWALKDNWFPQAGMAVPKSAPPPSAAPGSLASKKELKIVAMGDSLTVGTGDATGSGYVKTAADGLSKTMHKPVRVLNNLALNGLRADQLLKLLDDKGYHNAIVQADIVFLTIGANDLFQIAQNGGSMAQGGDLSPEQLERRMPEVQTRLKDVWAKLRGMNPAARIVYVGLYNPFYDNPNMQPASDLLQEWNRFAHGLSVSDGNATVVPTYDLFESDIGRYLSSDHFHPNEAGYARIADRVVQALQ</sequence>
<dbReference type="Proteomes" id="UP000309673">
    <property type="component" value="Unassembled WGS sequence"/>
</dbReference>
<reference evidence="3 4" key="1">
    <citation type="submission" date="2019-04" db="EMBL/GenBank/DDBJ databases">
        <title>Cohnella sp. nov., isolated from soil.</title>
        <authorList>
            <person name="Kim W."/>
        </authorList>
    </citation>
    <scope>NUCLEOTIDE SEQUENCE [LARGE SCALE GENOMIC DNA]</scope>
    <source>
        <strain evidence="3 4">CAU 1483</strain>
    </source>
</reference>
<dbReference type="GO" id="GO:0004622">
    <property type="term" value="F:phosphatidylcholine lysophospholipase activity"/>
    <property type="evidence" value="ECO:0007669"/>
    <property type="project" value="TreeGrafter"/>
</dbReference>
<dbReference type="PANTHER" id="PTHR30383">
    <property type="entry name" value="THIOESTERASE 1/PROTEASE 1/LYSOPHOSPHOLIPASE L1"/>
    <property type="match status" value="1"/>
</dbReference>
<keyword evidence="1" id="KW-0812">Transmembrane</keyword>
<keyword evidence="4" id="KW-1185">Reference proteome</keyword>
<protein>
    <submittedName>
        <fullName evidence="3">GDSL family lipase</fullName>
    </submittedName>
</protein>
<dbReference type="InterPro" id="IPR013830">
    <property type="entry name" value="SGNH_hydro"/>
</dbReference>
<dbReference type="SUPFAM" id="SSF52266">
    <property type="entry name" value="SGNH hydrolase"/>
    <property type="match status" value="1"/>
</dbReference>
<evidence type="ECO:0000313" key="3">
    <source>
        <dbReference type="EMBL" id="TJY44278.1"/>
    </source>
</evidence>
<dbReference type="OrthoDB" id="252349at2"/>
<evidence type="ECO:0000313" key="4">
    <source>
        <dbReference type="Proteomes" id="UP000309673"/>
    </source>
</evidence>
<feature type="transmembrane region" description="Helical" evidence="1">
    <location>
        <begin position="26"/>
        <end position="50"/>
    </location>
</feature>
<dbReference type="PANTHER" id="PTHR30383:SF27">
    <property type="entry name" value="SPORE GERMINATION LIPASE LIPC"/>
    <property type="match status" value="1"/>
</dbReference>
<feature type="domain" description="SGNH hydrolase-type esterase" evidence="2">
    <location>
        <begin position="86"/>
        <end position="281"/>
    </location>
</feature>
<dbReference type="InterPro" id="IPR051532">
    <property type="entry name" value="Ester_Hydrolysis_Enzymes"/>
</dbReference>
<dbReference type="InterPro" id="IPR036514">
    <property type="entry name" value="SGNH_hydro_sf"/>
</dbReference>
<gene>
    <name evidence="3" type="ORF">E5161_02505</name>
</gene>
<name>A0A4U0FH77_9BACL</name>